<dbReference type="InterPro" id="IPR000743">
    <property type="entry name" value="Glyco_hydro_28"/>
</dbReference>
<feature type="domain" description="Rhamnogalacturonase A/B/Epimerase-like pectate lyase" evidence="5">
    <location>
        <begin position="83"/>
        <end position="118"/>
    </location>
</feature>
<dbReference type="PANTHER" id="PTHR31339">
    <property type="entry name" value="PECTIN LYASE-RELATED"/>
    <property type="match status" value="1"/>
</dbReference>
<dbReference type="Pfam" id="PF12708">
    <property type="entry name" value="Pect-lyase_RHGA_epim"/>
    <property type="match status" value="1"/>
</dbReference>
<evidence type="ECO:0000256" key="2">
    <source>
        <dbReference type="ARBA" id="ARBA00022801"/>
    </source>
</evidence>
<dbReference type="Pfam" id="PF00295">
    <property type="entry name" value="Glyco_hydro_28"/>
    <property type="match status" value="1"/>
</dbReference>
<evidence type="ECO:0000256" key="1">
    <source>
        <dbReference type="ARBA" id="ARBA00008834"/>
    </source>
</evidence>
<organism evidence="6 7">
    <name type="scientific">Candidatus Faecalibacterium intestinigallinarum</name>
    <dbReference type="NCBI Taxonomy" id="2838581"/>
    <lineage>
        <taxon>Bacteria</taxon>
        <taxon>Bacillati</taxon>
        <taxon>Bacillota</taxon>
        <taxon>Clostridia</taxon>
        <taxon>Eubacteriales</taxon>
        <taxon>Oscillospiraceae</taxon>
        <taxon>Faecalibacterium</taxon>
    </lineage>
</organism>
<accession>A0A9D1TX24</accession>
<keyword evidence="3 4" id="KW-0326">Glycosidase</keyword>
<dbReference type="InterPro" id="IPR051801">
    <property type="entry name" value="GH28_Enzymes"/>
</dbReference>
<dbReference type="EMBL" id="DXHQ01000092">
    <property type="protein sequence ID" value="HIW09305.1"/>
    <property type="molecule type" value="Genomic_DNA"/>
</dbReference>
<dbReference type="GO" id="GO:0005975">
    <property type="term" value="P:carbohydrate metabolic process"/>
    <property type="evidence" value="ECO:0007669"/>
    <property type="project" value="InterPro"/>
</dbReference>
<comment type="similarity">
    <text evidence="1 4">Belongs to the glycosyl hydrolase 28 family.</text>
</comment>
<evidence type="ECO:0000259" key="5">
    <source>
        <dbReference type="Pfam" id="PF12708"/>
    </source>
</evidence>
<reference evidence="6" key="1">
    <citation type="journal article" date="2021" name="PeerJ">
        <title>Extensive microbial diversity within the chicken gut microbiome revealed by metagenomics and culture.</title>
        <authorList>
            <person name="Gilroy R."/>
            <person name="Ravi A."/>
            <person name="Getino M."/>
            <person name="Pursley I."/>
            <person name="Horton D.L."/>
            <person name="Alikhan N.F."/>
            <person name="Baker D."/>
            <person name="Gharbi K."/>
            <person name="Hall N."/>
            <person name="Watson M."/>
            <person name="Adriaenssens E.M."/>
            <person name="Foster-Nyarko E."/>
            <person name="Jarju S."/>
            <person name="Secka A."/>
            <person name="Antonio M."/>
            <person name="Oren A."/>
            <person name="Chaudhuri R.R."/>
            <person name="La Ragione R."/>
            <person name="Hildebrand F."/>
            <person name="Pallen M.J."/>
        </authorList>
    </citation>
    <scope>NUCLEOTIDE SEQUENCE</scope>
    <source>
        <strain evidence="6">ChiHcolR34-3080</strain>
    </source>
</reference>
<keyword evidence="2 4" id="KW-0378">Hydrolase</keyword>
<dbReference type="AlphaFoldDB" id="A0A9D1TX24"/>
<dbReference type="InterPro" id="IPR036116">
    <property type="entry name" value="FN3_sf"/>
</dbReference>
<dbReference type="InterPro" id="IPR012334">
    <property type="entry name" value="Pectin_lyas_fold"/>
</dbReference>
<reference evidence="6" key="2">
    <citation type="submission" date="2021-04" db="EMBL/GenBank/DDBJ databases">
        <authorList>
            <person name="Gilroy R."/>
        </authorList>
    </citation>
    <scope>NUCLEOTIDE SEQUENCE</scope>
    <source>
        <strain evidence="6">ChiHcolR34-3080</strain>
    </source>
</reference>
<dbReference type="InterPro" id="IPR024535">
    <property type="entry name" value="RHGA/B-epi-like_pectate_lyase"/>
</dbReference>
<dbReference type="Gene3D" id="2.160.20.10">
    <property type="entry name" value="Single-stranded right-handed beta-helix, Pectin lyase-like"/>
    <property type="match status" value="1"/>
</dbReference>
<evidence type="ECO:0000256" key="3">
    <source>
        <dbReference type="ARBA" id="ARBA00023295"/>
    </source>
</evidence>
<evidence type="ECO:0000313" key="7">
    <source>
        <dbReference type="Proteomes" id="UP000823933"/>
    </source>
</evidence>
<dbReference type="PANTHER" id="PTHR31339:SF9">
    <property type="entry name" value="PLASMIN AND FIBRONECTIN-BINDING PROTEIN A"/>
    <property type="match status" value="1"/>
</dbReference>
<proteinExistence type="inferred from homology"/>
<evidence type="ECO:0000313" key="6">
    <source>
        <dbReference type="EMBL" id="HIW09305.1"/>
    </source>
</evidence>
<dbReference type="GO" id="GO:0004650">
    <property type="term" value="F:polygalacturonase activity"/>
    <property type="evidence" value="ECO:0007669"/>
    <property type="project" value="InterPro"/>
</dbReference>
<evidence type="ECO:0000256" key="4">
    <source>
        <dbReference type="RuleBase" id="RU361169"/>
    </source>
</evidence>
<dbReference type="SUPFAM" id="SSF51126">
    <property type="entry name" value="Pectin lyase-like"/>
    <property type="match status" value="1"/>
</dbReference>
<dbReference type="CDD" id="cd00063">
    <property type="entry name" value="FN3"/>
    <property type="match status" value="1"/>
</dbReference>
<dbReference type="InterPro" id="IPR003961">
    <property type="entry name" value="FN3_dom"/>
</dbReference>
<dbReference type="SUPFAM" id="SSF49265">
    <property type="entry name" value="Fibronectin type III"/>
    <property type="match status" value="1"/>
</dbReference>
<comment type="caution">
    <text evidence="6">The sequence shown here is derived from an EMBL/GenBank/DDBJ whole genome shotgun (WGS) entry which is preliminary data.</text>
</comment>
<gene>
    <name evidence="6" type="ORF">H9890_07915</name>
</gene>
<dbReference type="Proteomes" id="UP000823933">
    <property type="component" value="Unassembled WGS sequence"/>
</dbReference>
<dbReference type="InterPro" id="IPR011050">
    <property type="entry name" value="Pectin_lyase_fold/virulence"/>
</dbReference>
<name>A0A9D1TX24_9FIRM</name>
<sequence>MANIYTLSGPDSLTVYWELPARPAARYDVFLDGARRGSTGKTHFTLRGLAPDTSYEIEVRPLGRVRARTEAPKRRLDVTAPPFGAAGDGVTDDTAALQRAFDACGVGDCVYFPAGVYRSGALFGHSDMELYLDRDAVLQGAAEPEAYAPRIRSRFEGTEMECYASLLNFGRLDHAAGPNCRNVRIWGEGTIRGGGYALAWATIQSEKERLWEQLAAMPELVASCENENTIPGRVRGRLINLSNCEQVRIAGLTLADGPSWNLHMIYCRDIVTDHCTFRSEGIWNGDGWDPDSSERCTLFASVFYTQDDSVAIKSGKNPEGNLINRPARQIRVFDCRSAFGHGICIGSEISGGVEDVAVWDCDLAHSQYGLMVKGTPKRGGGVAGLSVRRCTLPRVMVCQVGYNDDGVAGPRPPVFRDFLFEDLTLTGRCLDADEALDGGEGGGFRPCLPIQLEGFDAPGCQLQNAVLRRITFTGGGPESIRLARCQGVTIEDLRCE</sequence>
<protein>
    <submittedName>
        <fullName evidence="6">Glycoside hydrolase family 28 protein</fullName>
    </submittedName>
</protein>